<gene>
    <name evidence="2" type="ORF">FXN65_14530</name>
</gene>
<keyword evidence="2" id="KW-0378">Hydrolase</keyword>
<evidence type="ECO:0000259" key="1">
    <source>
        <dbReference type="Pfam" id="PF12697"/>
    </source>
</evidence>
<dbReference type="PANTHER" id="PTHR43798">
    <property type="entry name" value="MONOACYLGLYCEROL LIPASE"/>
    <property type="match status" value="1"/>
</dbReference>
<evidence type="ECO:0000313" key="2">
    <source>
        <dbReference type="EMBL" id="QEY63210.1"/>
    </source>
</evidence>
<keyword evidence="3" id="KW-1185">Reference proteome</keyword>
<dbReference type="Pfam" id="PF12697">
    <property type="entry name" value="Abhydrolase_6"/>
    <property type="match status" value="1"/>
</dbReference>
<name>A0A5J6QKW8_9GAMM</name>
<dbReference type="SUPFAM" id="SSF53474">
    <property type="entry name" value="alpha/beta-Hydrolases"/>
    <property type="match status" value="1"/>
</dbReference>
<accession>A0A5J6QKW8</accession>
<sequence>MEETPTTLVLLPGLLNDERLWAHQAAALADEVDIHIPDLTRDDSIAAMARRVLDEAPEQFALAALSMGGYVAFEIMRQAPERVLRLALFDTMASLDSPERAATRQGLLELAERGRFIGVSPQLMPRLIHPRWLDSQVSATVQQMASAVGKDGFVRQQQAIIKRADSLPMLGDIQVPTLIVVGADDQLTPVSEAWLMHERITGSRLEILEHCGHLPPLEEPELTTILLREWLAVEFDGRGVRDFVYTY</sequence>
<dbReference type="GO" id="GO:0016787">
    <property type="term" value="F:hydrolase activity"/>
    <property type="evidence" value="ECO:0007669"/>
    <property type="project" value="UniProtKB-KW"/>
</dbReference>
<dbReference type="RefSeq" id="WP_151133859.1">
    <property type="nucleotide sequence ID" value="NZ_CP043311.1"/>
</dbReference>
<dbReference type="InterPro" id="IPR000073">
    <property type="entry name" value="AB_hydrolase_1"/>
</dbReference>
<reference evidence="2 3" key="1">
    <citation type="submission" date="2019-08" db="EMBL/GenBank/DDBJ databases">
        <title>Whole-genome Sequencing of e-waste polymer degrading bacterium Pseudomonas sp. strain PE08.</title>
        <authorList>
            <person name="Kirdat K."/>
            <person name="Debbarma P."/>
            <person name="Narawade N."/>
            <person name="Suyal D."/>
            <person name="Thorat V."/>
            <person name="Shouche Y."/>
            <person name="Goel R."/>
            <person name="Yadav A."/>
        </authorList>
    </citation>
    <scope>NUCLEOTIDE SEQUENCE [LARGE SCALE GENOMIC DNA]</scope>
    <source>
        <strain evidence="2 3">PE08</strain>
    </source>
</reference>
<feature type="domain" description="AB hydrolase-1" evidence="1">
    <location>
        <begin position="8"/>
        <end position="221"/>
    </location>
</feature>
<dbReference type="AlphaFoldDB" id="A0A5J6QKW8"/>
<dbReference type="EMBL" id="CP043311">
    <property type="protein sequence ID" value="QEY63210.1"/>
    <property type="molecule type" value="Genomic_DNA"/>
</dbReference>
<dbReference type="KEGG" id="plal:FXN65_14530"/>
<dbReference type="PANTHER" id="PTHR43798:SF29">
    <property type="entry name" value="AB HYDROLASE-1 DOMAIN-CONTAINING PROTEIN"/>
    <property type="match status" value="1"/>
</dbReference>
<dbReference type="PRINTS" id="PR00111">
    <property type="entry name" value="ABHYDROLASE"/>
</dbReference>
<dbReference type="InterPro" id="IPR029058">
    <property type="entry name" value="AB_hydrolase_fold"/>
</dbReference>
<organism evidence="2 3">
    <name type="scientific">Metapseudomonas lalkuanensis</name>
    <dbReference type="NCBI Taxonomy" id="2604832"/>
    <lineage>
        <taxon>Bacteria</taxon>
        <taxon>Pseudomonadati</taxon>
        <taxon>Pseudomonadota</taxon>
        <taxon>Gammaproteobacteria</taxon>
        <taxon>Pseudomonadales</taxon>
        <taxon>Pseudomonadaceae</taxon>
        <taxon>Metapseudomonas</taxon>
    </lineage>
</organism>
<proteinExistence type="predicted"/>
<protein>
    <submittedName>
        <fullName evidence="2">Alpha/beta fold hydrolase</fullName>
    </submittedName>
</protein>
<evidence type="ECO:0000313" key="3">
    <source>
        <dbReference type="Proteomes" id="UP000327179"/>
    </source>
</evidence>
<dbReference type="InterPro" id="IPR050266">
    <property type="entry name" value="AB_hydrolase_sf"/>
</dbReference>
<dbReference type="Proteomes" id="UP000327179">
    <property type="component" value="Chromosome"/>
</dbReference>
<dbReference type="Gene3D" id="3.40.50.1820">
    <property type="entry name" value="alpha/beta hydrolase"/>
    <property type="match status" value="1"/>
</dbReference>